<dbReference type="SUPFAM" id="SSF51735">
    <property type="entry name" value="NAD(P)-binding Rossmann-fold domains"/>
    <property type="match status" value="1"/>
</dbReference>
<dbReference type="GeneID" id="93684194"/>
<reference evidence="6 7" key="1">
    <citation type="submission" date="2015-11" db="EMBL/GenBank/DDBJ databases">
        <title>Bacillus caseinolyticus sp nov.</title>
        <authorList>
            <person name="Dastager S.G."/>
            <person name="Mawlankar R."/>
        </authorList>
    </citation>
    <scope>NUCLEOTIDE SEQUENCE [LARGE SCALE GENOMIC DNA]</scope>
    <source>
        <strain evidence="6 7">SGD-V-76</strain>
    </source>
</reference>
<evidence type="ECO:0000313" key="6">
    <source>
        <dbReference type="EMBL" id="KSU87613.1"/>
    </source>
</evidence>
<dbReference type="InterPro" id="IPR050223">
    <property type="entry name" value="D-isomer_2-hydroxyacid_DH"/>
</dbReference>
<evidence type="ECO:0000259" key="5">
    <source>
        <dbReference type="Pfam" id="PF02826"/>
    </source>
</evidence>
<dbReference type="EMBL" id="LNQP01000040">
    <property type="protein sequence ID" value="KSU87613.1"/>
    <property type="molecule type" value="Genomic_DNA"/>
</dbReference>
<evidence type="ECO:0000256" key="3">
    <source>
        <dbReference type="RuleBase" id="RU003719"/>
    </source>
</evidence>
<name>A0A0V8JL63_9BACI</name>
<dbReference type="Pfam" id="PF02826">
    <property type="entry name" value="2-Hacid_dh_C"/>
    <property type="match status" value="1"/>
</dbReference>
<dbReference type="GO" id="GO:0016618">
    <property type="term" value="F:hydroxypyruvate reductase [NAD(P)H] activity"/>
    <property type="evidence" value="ECO:0007669"/>
    <property type="project" value="TreeGrafter"/>
</dbReference>
<dbReference type="InterPro" id="IPR036291">
    <property type="entry name" value="NAD(P)-bd_dom_sf"/>
</dbReference>
<dbReference type="CDD" id="cd05301">
    <property type="entry name" value="GDH"/>
    <property type="match status" value="1"/>
</dbReference>
<evidence type="ECO:0000259" key="4">
    <source>
        <dbReference type="Pfam" id="PF00389"/>
    </source>
</evidence>
<feature type="domain" description="D-isomer specific 2-hydroxyacid dehydrogenase catalytic" evidence="4">
    <location>
        <begin position="6"/>
        <end position="321"/>
    </location>
</feature>
<dbReference type="AlphaFoldDB" id="A0A0V8JL63"/>
<dbReference type="FunFam" id="3.40.50.720:FF:000462">
    <property type="entry name" value="Glyoxylate reductase (NADP+)"/>
    <property type="match status" value="1"/>
</dbReference>
<evidence type="ECO:0000313" key="7">
    <source>
        <dbReference type="Proteomes" id="UP000053681"/>
    </source>
</evidence>
<dbReference type="InterPro" id="IPR029753">
    <property type="entry name" value="D-isomer_DH_CS"/>
</dbReference>
<dbReference type="RefSeq" id="WP_025909415.1">
    <property type="nucleotide sequence ID" value="NZ_KQ758655.1"/>
</dbReference>
<dbReference type="GO" id="GO:0051287">
    <property type="term" value="F:NAD binding"/>
    <property type="evidence" value="ECO:0007669"/>
    <property type="project" value="InterPro"/>
</dbReference>
<dbReference type="InterPro" id="IPR006140">
    <property type="entry name" value="D-isomer_DH_NAD-bd"/>
</dbReference>
<dbReference type="GO" id="GO:0005829">
    <property type="term" value="C:cytosol"/>
    <property type="evidence" value="ECO:0007669"/>
    <property type="project" value="TreeGrafter"/>
</dbReference>
<dbReference type="Proteomes" id="UP000053681">
    <property type="component" value="Unassembled WGS sequence"/>
</dbReference>
<gene>
    <name evidence="6" type="ORF">AS180_12350</name>
</gene>
<dbReference type="PANTHER" id="PTHR10996">
    <property type="entry name" value="2-HYDROXYACID DEHYDROGENASE-RELATED"/>
    <property type="match status" value="1"/>
</dbReference>
<evidence type="ECO:0000256" key="1">
    <source>
        <dbReference type="ARBA" id="ARBA00005854"/>
    </source>
</evidence>
<organism evidence="6 7">
    <name type="scientific">Priestia veravalensis</name>
    <dbReference type="NCBI Taxonomy" id="1414648"/>
    <lineage>
        <taxon>Bacteria</taxon>
        <taxon>Bacillati</taxon>
        <taxon>Bacillota</taxon>
        <taxon>Bacilli</taxon>
        <taxon>Bacillales</taxon>
        <taxon>Bacillaceae</taxon>
        <taxon>Priestia</taxon>
    </lineage>
</organism>
<keyword evidence="7" id="KW-1185">Reference proteome</keyword>
<evidence type="ECO:0000256" key="2">
    <source>
        <dbReference type="ARBA" id="ARBA00023002"/>
    </source>
</evidence>
<proteinExistence type="inferred from homology"/>
<protein>
    <submittedName>
        <fullName evidence="6">D-glycerate dehydrogenase</fullName>
    </submittedName>
</protein>
<dbReference type="SUPFAM" id="SSF52283">
    <property type="entry name" value="Formate/glycerate dehydrogenase catalytic domain-like"/>
    <property type="match status" value="1"/>
</dbReference>
<dbReference type="GO" id="GO:0030267">
    <property type="term" value="F:glyoxylate reductase (NADPH) activity"/>
    <property type="evidence" value="ECO:0007669"/>
    <property type="project" value="TreeGrafter"/>
</dbReference>
<dbReference type="PROSITE" id="PS00671">
    <property type="entry name" value="D_2_HYDROXYACID_DH_3"/>
    <property type="match status" value="1"/>
</dbReference>
<comment type="similarity">
    <text evidence="1 3">Belongs to the D-isomer specific 2-hydroxyacid dehydrogenase family.</text>
</comment>
<sequence length="328" mass="36331">MDKPFIFITRNIPEKFVEPLRVVAEVEMWHSEEDPVPHDVLTEKAKKAHGLLTVLSDRVDEELLKEATNLKVIANLAVGFDNIDIQAATKRQIYVCNTPDVLSDTTADLAMTLLMTTARNILEASAHIKENKWTSWSPYLLAGRDIHHKTLGIVGMGKIGEVLAKRAAGFDMNILYHNRSRNEQAESKLPVTYASMDDVLEKSDFVVCLTPLTKQTENMFNEEAFKKMKKSAMFINVSRGDVVDEAALLKALNEEEIAAAGLDVFVNEPIDGSHPLAMHPKVVALPHIGSATVETRTSMIKLAVQNIEAVLAGHFPSTIINRELVPQG</sequence>
<dbReference type="PROSITE" id="PS00065">
    <property type="entry name" value="D_2_HYDROXYACID_DH_1"/>
    <property type="match status" value="1"/>
</dbReference>
<dbReference type="PANTHER" id="PTHR10996:SF283">
    <property type="entry name" value="GLYOXYLATE_HYDROXYPYRUVATE REDUCTASE B"/>
    <property type="match status" value="1"/>
</dbReference>
<comment type="caution">
    <text evidence="6">The sequence shown here is derived from an EMBL/GenBank/DDBJ whole genome shotgun (WGS) entry which is preliminary data.</text>
</comment>
<keyword evidence="2 3" id="KW-0560">Oxidoreductase</keyword>
<feature type="domain" description="D-isomer specific 2-hydroxyacid dehydrogenase NAD-binding" evidence="5">
    <location>
        <begin position="111"/>
        <end position="289"/>
    </location>
</feature>
<dbReference type="Pfam" id="PF00389">
    <property type="entry name" value="2-Hacid_dh"/>
    <property type="match status" value="1"/>
</dbReference>
<dbReference type="InterPro" id="IPR006139">
    <property type="entry name" value="D-isomer_2_OHA_DH_cat_dom"/>
</dbReference>
<accession>A0A0V8JL63</accession>
<dbReference type="Gene3D" id="3.40.50.720">
    <property type="entry name" value="NAD(P)-binding Rossmann-like Domain"/>
    <property type="match status" value="2"/>
</dbReference>
<dbReference type="InterPro" id="IPR029752">
    <property type="entry name" value="D-isomer_DH_CS1"/>
</dbReference>